<dbReference type="PANTHER" id="PTHR43670:SF73">
    <property type="entry name" value="INACTIVE PROTEIN RESTRICTED TEV MOVEMENT 2-LIKE"/>
    <property type="match status" value="1"/>
</dbReference>
<proteinExistence type="inferred from homology"/>
<dbReference type="Gene3D" id="2.60.40.790">
    <property type="match status" value="1"/>
</dbReference>
<evidence type="ECO:0000259" key="8">
    <source>
        <dbReference type="PROSITE" id="PS01031"/>
    </source>
</evidence>
<keyword evidence="7" id="KW-1133">Transmembrane helix</keyword>
<dbReference type="GO" id="GO:0005886">
    <property type="term" value="C:plasma membrane"/>
    <property type="evidence" value="ECO:0007669"/>
    <property type="project" value="UniProtKB-SubCell"/>
</dbReference>
<dbReference type="GO" id="GO:0006952">
    <property type="term" value="P:defense response"/>
    <property type="evidence" value="ECO:0007669"/>
    <property type="project" value="UniProtKB-KW"/>
</dbReference>
<dbReference type="PROSITE" id="PS01031">
    <property type="entry name" value="SHSP"/>
    <property type="match status" value="1"/>
</dbReference>
<comment type="subcellular location">
    <subcellularLocation>
        <location evidence="1">Cell membrane</location>
        <topology evidence="1">Single-pass membrane protein</topology>
    </subcellularLocation>
</comment>
<feature type="compositionally biased region" description="Pro residues" evidence="6">
    <location>
        <begin position="117"/>
        <end position="127"/>
    </location>
</feature>
<dbReference type="GO" id="GO:0034605">
    <property type="term" value="P:cellular response to heat"/>
    <property type="evidence" value="ECO:0007669"/>
    <property type="project" value="TreeGrafter"/>
</dbReference>
<evidence type="ECO:0000256" key="6">
    <source>
        <dbReference type="SAM" id="MobiDB-lite"/>
    </source>
</evidence>
<reference evidence="9" key="1">
    <citation type="submission" date="2019-10" db="EMBL/GenBank/DDBJ databases">
        <authorList>
            <person name="Zhang R."/>
            <person name="Pan Y."/>
            <person name="Wang J."/>
            <person name="Ma R."/>
            <person name="Yu S."/>
        </authorList>
    </citation>
    <scope>NUCLEOTIDE SEQUENCE</scope>
    <source>
        <strain evidence="9">LA-IB0</strain>
        <tissue evidence="9">Leaf</tissue>
    </source>
</reference>
<feature type="transmembrane region" description="Helical" evidence="7">
    <location>
        <begin position="230"/>
        <end position="251"/>
    </location>
</feature>
<feature type="domain" description="SHSP" evidence="8">
    <location>
        <begin position="9"/>
        <end position="115"/>
    </location>
</feature>
<feature type="compositionally biased region" description="Basic and acidic residues" evidence="6">
    <location>
        <begin position="183"/>
        <end position="196"/>
    </location>
</feature>
<dbReference type="CDD" id="cd06464">
    <property type="entry name" value="ACD_sHsps-like"/>
    <property type="match status" value="1"/>
</dbReference>
<comment type="similarity">
    <text evidence="4 5">Belongs to the small heat shock protein (HSP20) family.</text>
</comment>
<keyword evidence="3" id="KW-0611">Plant defense</keyword>
<name>A0AAV6YBZ2_9LAMI</name>
<gene>
    <name evidence="9" type="ORF">BUALT_Bualt02G0170700</name>
</gene>
<evidence type="ECO:0000256" key="1">
    <source>
        <dbReference type="ARBA" id="ARBA00004162"/>
    </source>
</evidence>
<protein>
    <recommendedName>
        <fullName evidence="8">SHSP domain-containing protein</fullName>
    </recommendedName>
</protein>
<evidence type="ECO:0000313" key="9">
    <source>
        <dbReference type="EMBL" id="KAG8388875.1"/>
    </source>
</evidence>
<dbReference type="InterPro" id="IPR008978">
    <property type="entry name" value="HSP20-like_chaperone"/>
</dbReference>
<keyword evidence="10" id="KW-1185">Reference proteome</keyword>
<dbReference type="AlphaFoldDB" id="A0AAV6YBZ2"/>
<dbReference type="Proteomes" id="UP000826271">
    <property type="component" value="Unassembled WGS sequence"/>
</dbReference>
<comment type="caution">
    <text evidence="9">The sequence shown here is derived from an EMBL/GenBank/DDBJ whole genome shotgun (WGS) entry which is preliminary data.</text>
</comment>
<organism evidence="9 10">
    <name type="scientific">Buddleja alternifolia</name>
    <dbReference type="NCBI Taxonomy" id="168488"/>
    <lineage>
        <taxon>Eukaryota</taxon>
        <taxon>Viridiplantae</taxon>
        <taxon>Streptophyta</taxon>
        <taxon>Embryophyta</taxon>
        <taxon>Tracheophyta</taxon>
        <taxon>Spermatophyta</taxon>
        <taxon>Magnoliopsida</taxon>
        <taxon>eudicotyledons</taxon>
        <taxon>Gunneridae</taxon>
        <taxon>Pentapetalae</taxon>
        <taxon>asterids</taxon>
        <taxon>lamiids</taxon>
        <taxon>Lamiales</taxon>
        <taxon>Scrophulariaceae</taxon>
        <taxon>Buddlejeae</taxon>
        <taxon>Buddleja</taxon>
    </lineage>
</organism>
<dbReference type="PANTHER" id="PTHR43670">
    <property type="entry name" value="HEAT SHOCK PROTEIN 26"/>
    <property type="match status" value="1"/>
</dbReference>
<evidence type="ECO:0000256" key="3">
    <source>
        <dbReference type="ARBA" id="ARBA00022821"/>
    </source>
</evidence>
<accession>A0AAV6YBZ2</accession>
<feature type="region of interest" description="Disordered" evidence="6">
    <location>
        <begin position="109"/>
        <end position="197"/>
    </location>
</feature>
<dbReference type="Pfam" id="PF00011">
    <property type="entry name" value="HSP20"/>
    <property type="match status" value="1"/>
</dbReference>
<dbReference type="SUPFAM" id="SSF49764">
    <property type="entry name" value="HSP20-like chaperones"/>
    <property type="match status" value="1"/>
</dbReference>
<evidence type="ECO:0000313" key="10">
    <source>
        <dbReference type="Proteomes" id="UP000826271"/>
    </source>
</evidence>
<keyword evidence="7" id="KW-0472">Membrane</keyword>
<evidence type="ECO:0000256" key="7">
    <source>
        <dbReference type="SAM" id="Phobius"/>
    </source>
</evidence>
<evidence type="ECO:0000256" key="2">
    <source>
        <dbReference type="ARBA" id="ARBA00022475"/>
    </source>
</evidence>
<dbReference type="InterPro" id="IPR002068">
    <property type="entry name" value="A-crystallin/Hsp20_dom"/>
</dbReference>
<feature type="compositionally biased region" description="Basic and acidic residues" evidence="6">
    <location>
        <begin position="133"/>
        <end position="176"/>
    </location>
</feature>
<sequence>MDGKMRAAATHENTFEPTSDLIQEEECDTLLIYLPGFTKEQLRVQLAKSGTLKISGKRPEGVSNNKWSSFEKDFPVSSNCDTTKITAKFEGGILYIRQPKLIVPADENKLEDKKTPPPHQAAPPPQEQPATPKTDDHNNKQKSVDDITQKKEGKSVEEKSSSDHGSMHDHDDRTAAEKSGNINDKRDNISRDDEVVNKGSNIRDSVAKVDDDKQINAAAKLKMSRQMMNIVMVVLFAIAIGMYSTKLISFFKRGDQN</sequence>
<evidence type="ECO:0000256" key="4">
    <source>
        <dbReference type="PROSITE-ProRule" id="PRU00285"/>
    </source>
</evidence>
<keyword evidence="7" id="KW-0812">Transmembrane</keyword>
<keyword evidence="2" id="KW-1003">Cell membrane</keyword>
<dbReference type="EMBL" id="WHWC01000002">
    <property type="protein sequence ID" value="KAG8388875.1"/>
    <property type="molecule type" value="Genomic_DNA"/>
</dbReference>
<evidence type="ECO:0000256" key="5">
    <source>
        <dbReference type="RuleBase" id="RU003616"/>
    </source>
</evidence>